<feature type="domain" description="Ketosynthase family 3 (KS3)" evidence="13">
    <location>
        <begin position="4"/>
        <end position="412"/>
    </location>
</feature>
<name>A0ABV7HCH7_9GAMM</name>
<evidence type="ECO:0000256" key="9">
    <source>
        <dbReference type="ARBA" id="ARBA00023160"/>
    </source>
</evidence>
<comment type="caution">
    <text evidence="14">The sequence shown here is derived from an EMBL/GenBank/DDBJ whole genome shotgun (WGS) entry which is preliminary data.</text>
</comment>
<dbReference type="CDD" id="cd00834">
    <property type="entry name" value="KAS_I_II"/>
    <property type="match status" value="1"/>
</dbReference>
<dbReference type="PROSITE" id="PS00606">
    <property type="entry name" value="KS3_1"/>
    <property type="match status" value="1"/>
</dbReference>
<dbReference type="PANTHER" id="PTHR11712:SF336">
    <property type="entry name" value="3-OXOACYL-[ACYL-CARRIER-PROTEIN] SYNTHASE, MITOCHONDRIAL"/>
    <property type="match status" value="1"/>
</dbReference>
<keyword evidence="7" id="KW-0276">Fatty acid metabolism</keyword>
<evidence type="ECO:0000256" key="4">
    <source>
        <dbReference type="ARBA" id="ARBA00014657"/>
    </source>
</evidence>
<comment type="pathway">
    <text evidence="1 11">Lipid metabolism; fatty acid biosynthesis.</text>
</comment>
<dbReference type="SMART" id="SM00825">
    <property type="entry name" value="PKS_KS"/>
    <property type="match status" value="1"/>
</dbReference>
<evidence type="ECO:0000259" key="13">
    <source>
        <dbReference type="PROSITE" id="PS52004"/>
    </source>
</evidence>
<evidence type="ECO:0000313" key="14">
    <source>
        <dbReference type="EMBL" id="MFC3151590.1"/>
    </source>
</evidence>
<organism evidence="14 15">
    <name type="scientific">Litoribrevibacter euphylliae</name>
    <dbReference type="NCBI Taxonomy" id="1834034"/>
    <lineage>
        <taxon>Bacteria</taxon>
        <taxon>Pseudomonadati</taxon>
        <taxon>Pseudomonadota</taxon>
        <taxon>Gammaproteobacteria</taxon>
        <taxon>Oceanospirillales</taxon>
        <taxon>Oceanospirillaceae</taxon>
        <taxon>Litoribrevibacter</taxon>
    </lineage>
</organism>
<keyword evidence="10 11" id="KW-0012">Acyltransferase</keyword>
<dbReference type="PROSITE" id="PS52004">
    <property type="entry name" value="KS3_2"/>
    <property type="match status" value="1"/>
</dbReference>
<evidence type="ECO:0000256" key="2">
    <source>
        <dbReference type="ARBA" id="ARBA00008467"/>
    </source>
</evidence>
<dbReference type="InterPro" id="IPR020841">
    <property type="entry name" value="PKS_Beta-ketoAc_synthase_dom"/>
</dbReference>
<protein>
    <recommendedName>
        <fullName evidence="4 11">3-oxoacyl-[acyl-carrier-protein] synthase 2</fullName>
        <ecNumber evidence="3 11">2.3.1.179</ecNumber>
    </recommendedName>
</protein>
<evidence type="ECO:0000256" key="3">
    <source>
        <dbReference type="ARBA" id="ARBA00012356"/>
    </source>
</evidence>
<comment type="similarity">
    <text evidence="2 11 12">Belongs to the thiolase-like superfamily. Beta-ketoacyl-ACP synthases family.</text>
</comment>
<evidence type="ECO:0000256" key="5">
    <source>
        <dbReference type="ARBA" id="ARBA00022516"/>
    </source>
</evidence>
<reference evidence="15" key="1">
    <citation type="journal article" date="2019" name="Int. J. Syst. Evol. Microbiol.">
        <title>The Global Catalogue of Microorganisms (GCM) 10K type strain sequencing project: providing services to taxonomists for standard genome sequencing and annotation.</title>
        <authorList>
            <consortium name="The Broad Institute Genomics Platform"/>
            <consortium name="The Broad Institute Genome Sequencing Center for Infectious Disease"/>
            <person name="Wu L."/>
            <person name="Ma J."/>
        </authorList>
    </citation>
    <scope>NUCLEOTIDE SEQUENCE [LARGE SCALE GENOMIC DNA]</scope>
    <source>
        <strain evidence="15">KCTC 52438</strain>
    </source>
</reference>
<accession>A0ABV7HCH7</accession>
<dbReference type="Proteomes" id="UP001595476">
    <property type="component" value="Unassembled WGS sequence"/>
</dbReference>
<dbReference type="InterPro" id="IPR014031">
    <property type="entry name" value="Ketoacyl_synth_C"/>
</dbReference>
<gene>
    <name evidence="14" type="primary">fabF</name>
    <name evidence="14" type="ORF">ACFOEK_11175</name>
</gene>
<evidence type="ECO:0000256" key="6">
    <source>
        <dbReference type="ARBA" id="ARBA00022679"/>
    </source>
</evidence>
<evidence type="ECO:0000256" key="7">
    <source>
        <dbReference type="ARBA" id="ARBA00022832"/>
    </source>
</evidence>
<dbReference type="Pfam" id="PF02801">
    <property type="entry name" value="Ketoacyl-synt_C"/>
    <property type="match status" value="1"/>
</dbReference>
<comment type="catalytic activity">
    <reaction evidence="11">
        <text>a fatty acyl-[ACP] + malonyl-[ACP] + H(+) = a 3-oxoacyl-[ACP] + holo-[ACP] + CO2</text>
        <dbReference type="Rhea" id="RHEA:22836"/>
        <dbReference type="Rhea" id="RHEA-COMP:9623"/>
        <dbReference type="Rhea" id="RHEA-COMP:9685"/>
        <dbReference type="Rhea" id="RHEA-COMP:9916"/>
        <dbReference type="Rhea" id="RHEA-COMP:14125"/>
        <dbReference type="ChEBI" id="CHEBI:15378"/>
        <dbReference type="ChEBI" id="CHEBI:16526"/>
        <dbReference type="ChEBI" id="CHEBI:64479"/>
        <dbReference type="ChEBI" id="CHEBI:78449"/>
        <dbReference type="ChEBI" id="CHEBI:78776"/>
        <dbReference type="ChEBI" id="CHEBI:138651"/>
    </reaction>
</comment>
<dbReference type="InterPro" id="IPR016039">
    <property type="entry name" value="Thiolase-like"/>
</dbReference>
<evidence type="ECO:0000256" key="8">
    <source>
        <dbReference type="ARBA" id="ARBA00023098"/>
    </source>
</evidence>
<dbReference type="RefSeq" id="WP_386720639.1">
    <property type="nucleotide sequence ID" value="NZ_JBHRSZ010000004.1"/>
</dbReference>
<keyword evidence="5 11" id="KW-0444">Lipid biosynthesis</keyword>
<dbReference type="EMBL" id="JBHRSZ010000004">
    <property type="protein sequence ID" value="MFC3151590.1"/>
    <property type="molecule type" value="Genomic_DNA"/>
</dbReference>
<evidence type="ECO:0000256" key="11">
    <source>
        <dbReference type="PIRNR" id="PIRNR000447"/>
    </source>
</evidence>
<dbReference type="InterPro" id="IPR018201">
    <property type="entry name" value="Ketoacyl_synth_AS"/>
</dbReference>
<keyword evidence="8" id="KW-0443">Lipid metabolism</keyword>
<comment type="function">
    <text evidence="11">Involved in the type II fatty acid elongation cycle. Catalyzes the elongation of a wide range of acyl-ACP by the addition of two carbons from malonyl-ACP to an acyl acceptor. Can efficiently catalyze the conversion of palmitoleoyl-ACP (cis-hexadec-9-enoyl-ACP) to cis-vaccenoyl-ACP (cis-octadec-11-enoyl-ACP), an essential step in the thermal regulation of fatty acid composition.</text>
</comment>
<evidence type="ECO:0000256" key="1">
    <source>
        <dbReference type="ARBA" id="ARBA00005194"/>
    </source>
</evidence>
<dbReference type="EC" id="2.3.1.179" evidence="3 11"/>
<dbReference type="InterPro" id="IPR000794">
    <property type="entry name" value="Beta-ketoacyl_synthase"/>
</dbReference>
<comment type="catalytic activity">
    <reaction evidence="11">
        <text>(9Z)-hexadecenoyl-[ACP] + malonyl-[ACP] + H(+) = 3-oxo-(11Z)-octadecenoyl-[ACP] + holo-[ACP] + CO2</text>
        <dbReference type="Rhea" id="RHEA:55040"/>
        <dbReference type="Rhea" id="RHEA-COMP:9623"/>
        <dbReference type="Rhea" id="RHEA-COMP:9685"/>
        <dbReference type="Rhea" id="RHEA-COMP:10800"/>
        <dbReference type="Rhea" id="RHEA-COMP:14074"/>
        <dbReference type="ChEBI" id="CHEBI:15378"/>
        <dbReference type="ChEBI" id="CHEBI:16526"/>
        <dbReference type="ChEBI" id="CHEBI:64479"/>
        <dbReference type="ChEBI" id="CHEBI:78449"/>
        <dbReference type="ChEBI" id="CHEBI:83989"/>
        <dbReference type="ChEBI" id="CHEBI:138538"/>
        <dbReference type="EC" id="2.3.1.179"/>
    </reaction>
</comment>
<evidence type="ECO:0000256" key="10">
    <source>
        <dbReference type="ARBA" id="ARBA00023315"/>
    </source>
</evidence>
<evidence type="ECO:0000313" key="15">
    <source>
        <dbReference type="Proteomes" id="UP001595476"/>
    </source>
</evidence>
<sequence length="414" mass="43478">MMQGRRVVVTGLGCVSPVGNTVGSAWDAVLKGVSGIASINAFDASAYPVTFSGAVKGFDGESLFGKKECRKMDLFIQYGLASAIEAYEDAGLDGYEFDLERSGVAFGSGIGGIDTIERNYKEMEERGIRRVSPFFIPSVIVNMLAGHVSMRFGLKGPNLAVSTACASGTHNIGYAARAIAYGDADLMMAGASEMCTTELGLAGFCASKALSTRNDEPEEASRPWDKERDGFVLGDGAATLVLEEYEHAKSRGAEIYGEVLGFGMSGDAYHITAPREDGEGAQRAMRAALTDASITESDVGYINAHATSTKLGDQAECQAMKAVFSSHAQDLLVSSTKSMTGHLLGAAGALESLFALKALEAGIAPPTINLSMPDEGCDLNFVPNKAQTFQSTVVMNNSFGFGGTNASLIFGRCS</sequence>
<dbReference type="NCBIfam" id="NF005589">
    <property type="entry name" value="PRK07314.1"/>
    <property type="match status" value="1"/>
</dbReference>
<dbReference type="SUPFAM" id="SSF53901">
    <property type="entry name" value="Thiolase-like"/>
    <property type="match status" value="2"/>
</dbReference>
<dbReference type="NCBIfam" id="TIGR03150">
    <property type="entry name" value="fabF"/>
    <property type="match status" value="1"/>
</dbReference>
<dbReference type="InterPro" id="IPR014030">
    <property type="entry name" value="Ketoacyl_synth_N"/>
</dbReference>
<dbReference type="Pfam" id="PF00109">
    <property type="entry name" value="ketoacyl-synt"/>
    <property type="match status" value="1"/>
</dbReference>
<dbReference type="PIRSF" id="PIRSF000447">
    <property type="entry name" value="KAS_II"/>
    <property type="match status" value="1"/>
</dbReference>
<dbReference type="GO" id="GO:0004315">
    <property type="term" value="F:3-oxoacyl-[acyl-carrier-protein] synthase activity"/>
    <property type="evidence" value="ECO:0007669"/>
    <property type="project" value="UniProtKB-EC"/>
</dbReference>
<keyword evidence="6 11" id="KW-0808">Transferase</keyword>
<keyword evidence="9 11" id="KW-0275">Fatty acid biosynthesis</keyword>
<proteinExistence type="inferred from homology"/>
<dbReference type="InterPro" id="IPR017568">
    <property type="entry name" value="3-oxoacyl-ACP_synth-2"/>
</dbReference>
<keyword evidence="15" id="KW-1185">Reference proteome</keyword>
<dbReference type="PANTHER" id="PTHR11712">
    <property type="entry name" value="POLYKETIDE SYNTHASE-RELATED"/>
    <property type="match status" value="1"/>
</dbReference>
<dbReference type="Gene3D" id="3.40.47.10">
    <property type="match status" value="1"/>
</dbReference>
<evidence type="ECO:0000256" key="12">
    <source>
        <dbReference type="RuleBase" id="RU003694"/>
    </source>
</evidence>